<dbReference type="Gene3D" id="1.10.238.10">
    <property type="entry name" value="EF-hand"/>
    <property type="match status" value="1"/>
</dbReference>
<dbReference type="InterPro" id="IPR002048">
    <property type="entry name" value="EF_hand_dom"/>
</dbReference>
<sequence>MHDPRSQIFPTSTRVLIESRVIPVTRKWETTSGRVIVFPSSVPTTVLPIRATDGSTDRPTEPQVCQTSTTRTVPYGSRPHDSFCVPSFVGSCLLSFLRPIFDKILYDVSVANRRISPGSLLFALYAHDSATPSVTRMKRSLHRRRVTRLALFVVGTSLSGTTRSRPSDGRVLVAAWLTVPPPPLFSGRSDAPCVVPKGNGRLRTRTWRLEGSLTVDPYERDQRIREDMELASHDDRDKMEYGHDVIRGSINVTNIAVTDAYASMDPSDRNGEHEPTSSWGASQPRSLPWWRWWQRSESLEPPDGEEVTTAPFSKLDANATEPSTHFPDSASVRSAWRRRNARSAEEGIRREKTTQLSSLLAKAGSIDPTIQQGRRYAARTITGLINALAEEVADLNVEVDARRSTPLWGKHVDAVKIKFSRLGFKPLRMGGLDDTLRLYDETFPHTAVNSFTRPLSDVPSADEAFAQIDIDNSGALDPDEIARALNLAANSASDDATAEDPNSLALLKDLATDLVQLYDFDGDGAVDRTEYQRMVEDMAALRAAQKARQAEATEKESHGWLAPVKHFFGGLLSGSADEKDAEDGFLTDPARSTASPMFRASSGDLEVAEPIADSDADGKAIQKTRDIVNLSDSPGMVDSMAKTLGSITLSDLKLDLRRLVFGAIPVLKHITPGGPLILEPFTATVNGSFNREDIMSSFLLDAGLRRLVARVLRIRVRSVRDLMDGAVFVGRSWNDKSPTAPRVEVPELTNIEFDKQNRLIITGRARVCTNPGAPKINQAFKVRTKIGAGQDGRFIRLVEPELAFVLECPTSWEKSIGMICETLNIKVPARPRPLYSFFPIYSPFKLEDNDGFDLGEDNHIKSIYVQDGALQFEMSAVLRPGRFLGNHYLAFTIPNRTFIITLERVKEGIRAARKIKQEGKALDTTAKLQASTRLRNGIQAPVTAKAPFVETPSIQRTQPKSFFSRFVDGYLQSERDEAKQERAVTAIRDFFGRQIVKDSDGES</sequence>
<dbReference type="InterPro" id="IPR011992">
    <property type="entry name" value="EF-hand-dom_pair"/>
</dbReference>
<accession>B7FTT2</accession>
<dbReference type="AlphaFoldDB" id="B7FTT2"/>
<dbReference type="KEGG" id="pti:PHATRDRAFT_44348"/>
<dbReference type="PaxDb" id="2850-Phatr44348"/>
<gene>
    <name evidence="4" type="ORF">PHATRDRAFT_44348</name>
</gene>
<dbReference type="GeneID" id="7198036"/>
<dbReference type="InterPro" id="IPR018247">
    <property type="entry name" value="EF_Hand_1_Ca_BS"/>
</dbReference>
<protein>
    <recommendedName>
        <fullName evidence="3">EF-hand domain-containing protein</fullName>
    </recommendedName>
</protein>
<feature type="domain" description="EF-hand" evidence="3">
    <location>
        <begin position="506"/>
        <end position="541"/>
    </location>
</feature>
<dbReference type="CDD" id="cd00051">
    <property type="entry name" value="EFh"/>
    <property type="match status" value="1"/>
</dbReference>
<dbReference type="SMART" id="SM00054">
    <property type="entry name" value="EFh"/>
    <property type="match status" value="2"/>
</dbReference>
<reference evidence="4 5" key="1">
    <citation type="journal article" date="2008" name="Nature">
        <title>The Phaeodactylum genome reveals the evolutionary history of diatom genomes.</title>
        <authorList>
            <person name="Bowler C."/>
            <person name="Allen A.E."/>
            <person name="Badger J.H."/>
            <person name="Grimwood J."/>
            <person name="Jabbari K."/>
            <person name="Kuo A."/>
            <person name="Maheswari U."/>
            <person name="Martens C."/>
            <person name="Maumus F."/>
            <person name="Otillar R.P."/>
            <person name="Rayko E."/>
            <person name="Salamov A."/>
            <person name="Vandepoele K."/>
            <person name="Beszteri B."/>
            <person name="Gruber A."/>
            <person name="Heijde M."/>
            <person name="Katinka M."/>
            <person name="Mock T."/>
            <person name="Valentin K."/>
            <person name="Verret F."/>
            <person name="Berges J.A."/>
            <person name="Brownlee C."/>
            <person name="Cadoret J.P."/>
            <person name="Chiovitti A."/>
            <person name="Choi C.J."/>
            <person name="Coesel S."/>
            <person name="De Martino A."/>
            <person name="Detter J.C."/>
            <person name="Durkin C."/>
            <person name="Falciatore A."/>
            <person name="Fournet J."/>
            <person name="Haruta M."/>
            <person name="Huysman M.J."/>
            <person name="Jenkins B.D."/>
            <person name="Jiroutova K."/>
            <person name="Jorgensen R.E."/>
            <person name="Joubert Y."/>
            <person name="Kaplan A."/>
            <person name="Kroger N."/>
            <person name="Kroth P.G."/>
            <person name="La Roche J."/>
            <person name="Lindquist E."/>
            <person name="Lommer M."/>
            <person name="Martin-Jezequel V."/>
            <person name="Lopez P.J."/>
            <person name="Lucas S."/>
            <person name="Mangogna M."/>
            <person name="McGinnis K."/>
            <person name="Medlin L.K."/>
            <person name="Montsant A."/>
            <person name="Oudot-Le Secq M.P."/>
            <person name="Napoli C."/>
            <person name="Obornik M."/>
            <person name="Parker M.S."/>
            <person name="Petit J.L."/>
            <person name="Porcel B.M."/>
            <person name="Poulsen N."/>
            <person name="Robison M."/>
            <person name="Rychlewski L."/>
            <person name="Rynearson T.A."/>
            <person name="Schmutz J."/>
            <person name="Shapiro H."/>
            <person name="Siaut M."/>
            <person name="Stanley M."/>
            <person name="Sussman M.R."/>
            <person name="Taylor A.R."/>
            <person name="Vardi A."/>
            <person name="von Dassow P."/>
            <person name="Vyverman W."/>
            <person name="Willis A."/>
            <person name="Wyrwicz L.S."/>
            <person name="Rokhsar D.S."/>
            <person name="Weissenbach J."/>
            <person name="Armbrust E.V."/>
            <person name="Green B.R."/>
            <person name="Van de Peer Y."/>
            <person name="Grigoriev I.V."/>
        </authorList>
    </citation>
    <scope>NUCLEOTIDE SEQUENCE [LARGE SCALE GENOMIC DNA]</scope>
    <source>
        <strain evidence="4 5">CCAP 1055/1</strain>
    </source>
</reference>
<reference evidence="5" key="2">
    <citation type="submission" date="2008-08" db="EMBL/GenBank/DDBJ databases">
        <authorList>
            <consortium name="Diatom Consortium"/>
            <person name="Grigoriev I."/>
            <person name="Grimwood J."/>
            <person name="Kuo A."/>
            <person name="Otillar R.P."/>
            <person name="Salamov A."/>
            <person name="Detter J.C."/>
            <person name="Lindquist E."/>
            <person name="Shapiro H."/>
            <person name="Lucas S."/>
            <person name="Glavina del Rio T."/>
            <person name="Pitluck S."/>
            <person name="Rokhsar D."/>
            <person name="Bowler C."/>
        </authorList>
    </citation>
    <scope>GENOME REANNOTATION</scope>
    <source>
        <strain evidence="5">CCAP 1055/1</strain>
    </source>
</reference>
<dbReference type="PROSITE" id="PS50222">
    <property type="entry name" value="EF_HAND_2"/>
    <property type="match status" value="2"/>
</dbReference>
<feature type="domain" description="EF-hand" evidence="3">
    <location>
        <begin position="456"/>
        <end position="491"/>
    </location>
</feature>
<dbReference type="Proteomes" id="UP000000759">
    <property type="component" value="Chromosome 4"/>
</dbReference>
<evidence type="ECO:0000256" key="2">
    <source>
        <dbReference type="SAM" id="MobiDB-lite"/>
    </source>
</evidence>
<evidence type="ECO:0000256" key="1">
    <source>
        <dbReference type="ARBA" id="ARBA00022837"/>
    </source>
</evidence>
<dbReference type="OrthoDB" id="26525at2759"/>
<feature type="compositionally biased region" description="Basic and acidic residues" evidence="2">
    <location>
        <begin position="266"/>
        <end position="275"/>
    </location>
</feature>
<name>B7FTT2_PHATC</name>
<organism evidence="4 5">
    <name type="scientific">Phaeodactylum tricornutum (strain CCAP 1055/1)</name>
    <dbReference type="NCBI Taxonomy" id="556484"/>
    <lineage>
        <taxon>Eukaryota</taxon>
        <taxon>Sar</taxon>
        <taxon>Stramenopiles</taxon>
        <taxon>Ochrophyta</taxon>
        <taxon>Bacillariophyta</taxon>
        <taxon>Bacillariophyceae</taxon>
        <taxon>Bacillariophycidae</taxon>
        <taxon>Naviculales</taxon>
        <taxon>Phaeodactylaceae</taxon>
        <taxon>Phaeodactylum</taxon>
    </lineage>
</organism>
<keyword evidence="5" id="KW-1185">Reference proteome</keyword>
<keyword evidence="1" id="KW-0106">Calcium</keyword>
<dbReference type="HOGENOM" id="CLU_308482_0_0_1"/>
<evidence type="ECO:0000313" key="4">
    <source>
        <dbReference type="EMBL" id="EEC50138.1"/>
    </source>
</evidence>
<dbReference type="GO" id="GO:0005509">
    <property type="term" value="F:calcium ion binding"/>
    <property type="evidence" value="ECO:0007669"/>
    <property type="project" value="InterPro"/>
</dbReference>
<dbReference type="InParanoid" id="B7FTT2"/>
<dbReference type="EMBL" id="CM000607">
    <property type="protein sequence ID" value="EEC50138.1"/>
    <property type="molecule type" value="Genomic_DNA"/>
</dbReference>
<dbReference type="RefSeq" id="XP_002178473.1">
    <property type="nucleotide sequence ID" value="XM_002178437.1"/>
</dbReference>
<dbReference type="PROSITE" id="PS00018">
    <property type="entry name" value="EF_HAND_1"/>
    <property type="match status" value="2"/>
</dbReference>
<evidence type="ECO:0000313" key="5">
    <source>
        <dbReference type="Proteomes" id="UP000000759"/>
    </source>
</evidence>
<dbReference type="SUPFAM" id="SSF47473">
    <property type="entry name" value="EF-hand"/>
    <property type="match status" value="1"/>
</dbReference>
<feature type="region of interest" description="Disordered" evidence="2">
    <location>
        <begin position="263"/>
        <end position="284"/>
    </location>
</feature>
<dbReference type="eggNOG" id="ENOG502SHU4">
    <property type="taxonomic scope" value="Eukaryota"/>
</dbReference>
<proteinExistence type="predicted"/>
<dbReference type="Pfam" id="PF13202">
    <property type="entry name" value="EF-hand_5"/>
    <property type="match status" value="1"/>
</dbReference>
<evidence type="ECO:0000259" key="3">
    <source>
        <dbReference type="PROSITE" id="PS50222"/>
    </source>
</evidence>